<dbReference type="SUPFAM" id="SSF55856">
    <property type="entry name" value="Cytochrome b5-like heme/steroid binding domain"/>
    <property type="match status" value="1"/>
</dbReference>
<dbReference type="InterPro" id="IPR036400">
    <property type="entry name" value="Cyt_B5-like_heme/steroid_sf"/>
</dbReference>
<dbReference type="PRINTS" id="PR00407">
    <property type="entry name" value="EUMOPTERIN"/>
</dbReference>
<feature type="transmembrane region" description="Helical" evidence="10">
    <location>
        <begin position="81"/>
        <end position="102"/>
    </location>
</feature>
<dbReference type="Pfam" id="PF00174">
    <property type="entry name" value="Oxidored_molyb"/>
    <property type="match status" value="1"/>
</dbReference>
<dbReference type="CDD" id="cd02111">
    <property type="entry name" value="eukary_SO_Moco"/>
    <property type="match status" value="1"/>
</dbReference>
<dbReference type="EC" id="1.8.3.1" evidence="4"/>
<keyword evidence="9" id="KW-0408">Iron</keyword>
<dbReference type="InterPro" id="IPR018506">
    <property type="entry name" value="Cyt_B5_heme-BS"/>
</dbReference>
<evidence type="ECO:0000256" key="2">
    <source>
        <dbReference type="ARBA" id="ARBA00004678"/>
    </source>
</evidence>
<evidence type="ECO:0000256" key="5">
    <source>
        <dbReference type="ARBA" id="ARBA00022505"/>
    </source>
</evidence>
<keyword evidence="8" id="KW-0560">Oxidoreductase</keyword>
<name>A0ABM0GNX5_SACKO</name>
<dbReference type="SUPFAM" id="SSF56524">
    <property type="entry name" value="Oxidoreductase molybdopterin-binding domain"/>
    <property type="match status" value="1"/>
</dbReference>
<dbReference type="PANTHER" id="PTHR19372">
    <property type="entry name" value="SULFITE REDUCTASE"/>
    <property type="match status" value="1"/>
</dbReference>
<dbReference type="Gene3D" id="3.90.420.10">
    <property type="entry name" value="Oxidoreductase, molybdopterin-binding domain"/>
    <property type="match status" value="1"/>
</dbReference>
<evidence type="ECO:0000256" key="1">
    <source>
        <dbReference type="ARBA" id="ARBA00001924"/>
    </source>
</evidence>
<reference evidence="13 14" key="1">
    <citation type="submission" date="2025-05" db="UniProtKB">
        <authorList>
            <consortium name="RefSeq"/>
        </authorList>
    </citation>
    <scope>IDENTIFICATION</scope>
    <source>
        <tissue evidence="13 14">Testes</tissue>
    </source>
</reference>
<evidence type="ECO:0000256" key="6">
    <source>
        <dbReference type="ARBA" id="ARBA00022617"/>
    </source>
</evidence>
<dbReference type="RefSeq" id="XP_006815734.1">
    <property type="nucleotide sequence ID" value="XM_006815671.1"/>
</dbReference>
<comment type="pathway">
    <text evidence="2">Sulfur metabolism.</text>
</comment>
<gene>
    <name evidence="13 14 15" type="primary">LOC100378014</name>
</gene>
<keyword evidence="10" id="KW-0812">Transmembrane</keyword>
<dbReference type="GeneID" id="100378014"/>
<dbReference type="Pfam" id="PF00173">
    <property type="entry name" value="Cyt-b5"/>
    <property type="match status" value="1"/>
</dbReference>
<dbReference type="InterPro" id="IPR014756">
    <property type="entry name" value="Ig_E-set"/>
</dbReference>
<keyword evidence="10" id="KW-1133">Transmembrane helix</keyword>
<dbReference type="InterPro" id="IPR036374">
    <property type="entry name" value="OxRdtase_Mopterin-bd_sf"/>
</dbReference>
<protein>
    <recommendedName>
        <fullName evidence="4">sulfite oxidase</fullName>
        <ecNumber evidence="4">1.8.3.1</ecNumber>
    </recommendedName>
</protein>
<evidence type="ECO:0000256" key="8">
    <source>
        <dbReference type="ARBA" id="ARBA00023002"/>
    </source>
</evidence>
<evidence type="ECO:0000259" key="11">
    <source>
        <dbReference type="PROSITE" id="PS50255"/>
    </source>
</evidence>
<dbReference type="PANTHER" id="PTHR19372:SF7">
    <property type="entry name" value="SULFITE OXIDASE, MITOCHONDRIAL"/>
    <property type="match status" value="1"/>
</dbReference>
<evidence type="ECO:0000256" key="3">
    <source>
        <dbReference type="ARBA" id="ARBA00004971"/>
    </source>
</evidence>
<dbReference type="InterPro" id="IPR000572">
    <property type="entry name" value="OxRdtase_Mopterin-bd_dom"/>
</dbReference>
<evidence type="ECO:0000256" key="4">
    <source>
        <dbReference type="ARBA" id="ARBA00012505"/>
    </source>
</evidence>
<dbReference type="PROSITE" id="PS00191">
    <property type="entry name" value="CYTOCHROME_B5_1"/>
    <property type="match status" value="1"/>
</dbReference>
<keyword evidence="5" id="KW-0500">Molybdenum</keyword>
<dbReference type="PROSITE" id="PS50255">
    <property type="entry name" value="CYTOCHROME_B5_2"/>
    <property type="match status" value="1"/>
</dbReference>
<dbReference type="Pfam" id="PF03404">
    <property type="entry name" value="Mo-co_dimer"/>
    <property type="match status" value="1"/>
</dbReference>
<dbReference type="RefSeq" id="XP_006815733.1">
    <property type="nucleotide sequence ID" value="XM_006815670.1"/>
</dbReference>
<keyword evidence="7" id="KW-0479">Metal-binding</keyword>
<dbReference type="InterPro" id="IPR008335">
    <property type="entry name" value="Mopterin_OxRdtase_euk"/>
</dbReference>
<comment type="pathway">
    <text evidence="3">Energy metabolism; sulfur metabolism.</text>
</comment>
<evidence type="ECO:0000313" key="13">
    <source>
        <dbReference type="RefSeq" id="XP_002734128.1"/>
    </source>
</evidence>
<dbReference type="SMART" id="SM01117">
    <property type="entry name" value="Cyt-b5"/>
    <property type="match status" value="1"/>
</dbReference>
<proteinExistence type="predicted"/>
<dbReference type="RefSeq" id="XP_002734128.1">
    <property type="nucleotide sequence ID" value="XM_002734082.2"/>
</dbReference>
<keyword evidence="6" id="KW-0349">Heme</keyword>
<keyword evidence="10" id="KW-0472">Membrane</keyword>
<evidence type="ECO:0000256" key="7">
    <source>
        <dbReference type="ARBA" id="ARBA00022723"/>
    </source>
</evidence>
<dbReference type="Proteomes" id="UP000694865">
    <property type="component" value="Unplaced"/>
</dbReference>
<dbReference type="Gene3D" id="2.60.40.650">
    <property type="match status" value="1"/>
</dbReference>
<evidence type="ECO:0000313" key="15">
    <source>
        <dbReference type="RefSeq" id="XP_006815734.1"/>
    </source>
</evidence>
<sequence>MATSGTTNMLGVLVRSGVNVRTVTKQPYVASSASYRYVTTALSRGDQTTTDGLICNPVNRNNWHKNGRSQYSTGGTQKTKFGPLIGAAAAAAFAGIGVVAYWRSNYTHAGTKKSIQHAVQVLPAEDTKMVIHPKKIKSHAGNAGKAIPGIPEYTATEVARHDDPNRGIWMTYKDAVYDVTEFITAHPGGDRIMMAAGGGLEPFWEVFEIHQNAKVFEQLELYRIGNLAKEGRKEYTPDPNNPFANDPLRHPAIIPSSKRPFNGEPPSDLLIEKFSTPQQLFYVRNHLPVPDIDPNNYSLEVTFEDDDEGTVEFSLKDLKKFRKSSVTATLQCAGNRRSEMNEYKTVKGLSWKQSAIGNATFTGVKLRDVLMFVGFKESDPSYKGKHVQFEGLDIDPFTSEQYGASIPLVKALDPEGDVLLAWEMNGEPLTRDHGFPVRVVVPGFVGARNVKWLGRITISDEESQSHWQQNDYKGFSPEVTLETADYSKQAPIQEYPVQSAVCVPVNGSTISSKDEEITVKGYAWSGGGRGIFRVDVSLDGGKTWFEALLKQEKRTFNRNWAWTIWHVTLPIPKNHNGELDIVCKAVDSAYNVQPNTFHGHWNFRGVLANAWSHSQVKIE</sequence>
<organism evidence="12 13">
    <name type="scientific">Saccoglossus kowalevskii</name>
    <name type="common">Acorn worm</name>
    <dbReference type="NCBI Taxonomy" id="10224"/>
    <lineage>
        <taxon>Eukaryota</taxon>
        <taxon>Metazoa</taxon>
        <taxon>Hemichordata</taxon>
        <taxon>Enteropneusta</taxon>
        <taxon>Harrimaniidae</taxon>
        <taxon>Saccoglossus</taxon>
    </lineage>
</organism>
<evidence type="ECO:0000313" key="14">
    <source>
        <dbReference type="RefSeq" id="XP_006815733.1"/>
    </source>
</evidence>
<evidence type="ECO:0000256" key="10">
    <source>
        <dbReference type="SAM" id="Phobius"/>
    </source>
</evidence>
<dbReference type="InterPro" id="IPR001199">
    <property type="entry name" value="Cyt_B5-like_heme/steroid-bd"/>
</dbReference>
<evidence type="ECO:0000313" key="12">
    <source>
        <dbReference type="Proteomes" id="UP000694865"/>
    </source>
</evidence>
<dbReference type="InterPro" id="IPR005066">
    <property type="entry name" value="MoCF_OxRdtse_dimer"/>
</dbReference>
<dbReference type="Gene3D" id="3.10.120.10">
    <property type="entry name" value="Cytochrome b5-like heme/steroid binding domain"/>
    <property type="match status" value="1"/>
</dbReference>
<comment type="cofactor">
    <cofactor evidence="1">
        <name>Mo-molybdopterin</name>
        <dbReference type="ChEBI" id="CHEBI:71302"/>
    </cofactor>
</comment>
<keyword evidence="12" id="KW-1185">Reference proteome</keyword>
<accession>A0ABM0GNX5</accession>
<evidence type="ECO:0000256" key="9">
    <source>
        <dbReference type="ARBA" id="ARBA00023004"/>
    </source>
</evidence>
<dbReference type="SUPFAM" id="SSF81296">
    <property type="entry name" value="E set domains"/>
    <property type="match status" value="1"/>
</dbReference>
<feature type="domain" description="Cytochrome b5 heme-binding" evidence="11">
    <location>
        <begin position="150"/>
        <end position="228"/>
    </location>
</feature>